<evidence type="ECO:0000256" key="2">
    <source>
        <dbReference type="ARBA" id="ARBA00009477"/>
    </source>
</evidence>
<reference evidence="7 8" key="1">
    <citation type="journal article" date="2015" name="Genome Announc.">
        <title>Draft Genome Sequences of Marine Isolates of Thalassomonas viridans and Thalassomonas actiniarum.</title>
        <authorList>
            <person name="Olonade I."/>
            <person name="van Zyl L.J."/>
            <person name="Trindade M."/>
        </authorList>
    </citation>
    <scope>NUCLEOTIDE SEQUENCE [LARGE SCALE GENOMIC DNA]</scope>
    <source>
        <strain evidence="7 8">A5K-106</strain>
    </source>
</reference>
<feature type="domain" description="Multidrug resistance protein MdtA-like C-terminal permuted SH3" evidence="6">
    <location>
        <begin position="282"/>
        <end position="334"/>
    </location>
</feature>
<reference evidence="7 8" key="2">
    <citation type="journal article" date="2022" name="Mar. Drugs">
        <title>Bioassay-Guided Fractionation Leads to the Detection of Cholic Acid Generated by the Rare Thalassomonas sp.</title>
        <authorList>
            <person name="Pheiffer F."/>
            <person name="Schneider Y.K."/>
            <person name="Hansen E.H."/>
            <person name="Andersen J.H."/>
            <person name="Isaksson J."/>
            <person name="Busche T."/>
            <person name="R C."/>
            <person name="Kalinowski J."/>
            <person name="Zyl L.V."/>
            <person name="Trindade M."/>
        </authorList>
    </citation>
    <scope>NUCLEOTIDE SEQUENCE [LARGE SCALE GENOMIC DNA]</scope>
    <source>
        <strain evidence="7 8">A5K-106</strain>
    </source>
</reference>
<evidence type="ECO:0000259" key="6">
    <source>
        <dbReference type="Pfam" id="PF25967"/>
    </source>
</evidence>
<accession>A0AAE9YXZ9</accession>
<dbReference type="Gene3D" id="2.40.50.100">
    <property type="match status" value="1"/>
</dbReference>
<protein>
    <submittedName>
        <fullName evidence="7">Efflux RND transporter periplasmic adaptor subunit</fullName>
    </submittedName>
</protein>
<dbReference type="EMBL" id="CP059736">
    <property type="protein sequence ID" value="WDE02632.1"/>
    <property type="molecule type" value="Genomic_DNA"/>
</dbReference>
<dbReference type="Pfam" id="PF25954">
    <property type="entry name" value="Beta-barrel_RND_2"/>
    <property type="match status" value="1"/>
</dbReference>
<dbReference type="RefSeq" id="WP_044835612.1">
    <property type="nucleotide sequence ID" value="NZ_CP059736.1"/>
</dbReference>
<evidence type="ECO:0000259" key="5">
    <source>
        <dbReference type="Pfam" id="PF25954"/>
    </source>
</evidence>
<dbReference type="InterPro" id="IPR058792">
    <property type="entry name" value="Beta-barrel_RND_2"/>
</dbReference>
<evidence type="ECO:0000313" key="8">
    <source>
        <dbReference type="Proteomes" id="UP000032568"/>
    </source>
</evidence>
<organism evidence="7 8">
    <name type="scientific">Thalassomonas actiniarum</name>
    <dbReference type="NCBI Taxonomy" id="485447"/>
    <lineage>
        <taxon>Bacteria</taxon>
        <taxon>Pseudomonadati</taxon>
        <taxon>Pseudomonadota</taxon>
        <taxon>Gammaproteobacteria</taxon>
        <taxon>Alteromonadales</taxon>
        <taxon>Colwelliaceae</taxon>
        <taxon>Thalassomonas</taxon>
    </lineage>
</organism>
<keyword evidence="8" id="KW-1185">Reference proteome</keyword>
<dbReference type="KEGG" id="tact:SG35_029960"/>
<evidence type="ECO:0000256" key="1">
    <source>
        <dbReference type="ARBA" id="ARBA00004196"/>
    </source>
</evidence>
<feature type="domain" description="Multidrug resistance protein MdtA-like barrel-sandwich hybrid" evidence="4">
    <location>
        <begin position="67"/>
        <end position="189"/>
    </location>
</feature>
<dbReference type="SUPFAM" id="SSF111369">
    <property type="entry name" value="HlyD-like secretion proteins"/>
    <property type="match status" value="1"/>
</dbReference>
<dbReference type="PANTHER" id="PTHR30469:SF11">
    <property type="entry name" value="BLL4320 PROTEIN"/>
    <property type="match status" value="1"/>
</dbReference>
<dbReference type="Pfam" id="PF25917">
    <property type="entry name" value="BSH_RND"/>
    <property type="match status" value="1"/>
</dbReference>
<dbReference type="GO" id="GO:0015562">
    <property type="term" value="F:efflux transmembrane transporter activity"/>
    <property type="evidence" value="ECO:0007669"/>
    <property type="project" value="TreeGrafter"/>
</dbReference>
<dbReference type="NCBIfam" id="TIGR01730">
    <property type="entry name" value="RND_mfp"/>
    <property type="match status" value="1"/>
</dbReference>
<dbReference type="AlphaFoldDB" id="A0AAE9YXZ9"/>
<evidence type="ECO:0000256" key="3">
    <source>
        <dbReference type="ARBA" id="ARBA00022448"/>
    </source>
</evidence>
<dbReference type="Proteomes" id="UP000032568">
    <property type="component" value="Chromosome pTact"/>
</dbReference>
<keyword evidence="3" id="KW-0813">Transport</keyword>
<dbReference type="Pfam" id="PF25967">
    <property type="entry name" value="RND-MFP_C"/>
    <property type="match status" value="1"/>
</dbReference>
<dbReference type="Gene3D" id="2.40.30.170">
    <property type="match status" value="1"/>
</dbReference>
<dbReference type="PANTHER" id="PTHR30469">
    <property type="entry name" value="MULTIDRUG RESISTANCE PROTEIN MDTA"/>
    <property type="match status" value="1"/>
</dbReference>
<proteinExistence type="inferred from homology"/>
<sequence>MKLNPLLMTSGILAIGLSSLFYFKHHMANAADNQAMPEPVMSIKATYPQVQRYQQTTGLIGQAHAVEQASIKNELAGKITRLNFRSGDLVSRGQLLVELSHSEEDALLKAAKADAALNRQTLDRYLVLQQSGRISDDKVDQAKSLLAKAEAEMERIAAIIDKKIITAPFSGYAGIHDLVIGQYLDSNSQITELIGNNDFIWIDFNVPQTYPVLALGEAVDIAVKGRHTQAAQASIVSISPALNTRSRQLKYRAKIAKSALTLTPNQLVKVNFPVGPAQDLTLIPQLAVKRDQLGDYVFVLKKEGEAYRAHQVKIDLGIRFADQVSVNSGIEPGVLIASEGAFKLWPGVQTRFNSPAQNHGESL</sequence>
<dbReference type="InterPro" id="IPR058625">
    <property type="entry name" value="MdtA-like_BSH"/>
</dbReference>
<name>A0AAE9YXZ9_9GAMM</name>
<dbReference type="InterPro" id="IPR006143">
    <property type="entry name" value="RND_pump_MFP"/>
</dbReference>
<dbReference type="Gene3D" id="2.40.420.20">
    <property type="match status" value="1"/>
</dbReference>
<dbReference type="Gene3D" id="1.10.287.470">
    <property type="entry name" value="Helix hairpin bin"/>
    <property type="match status" value="1"/>
</dbReference>
<comment type="similarity">
    <text evidence="2">Belongs to the membrane fusion protein (MFP) (TC 8.A.1) family.</text>
</comment>
<dbReference type="GO" id="GO:1990281">
    <property type="term" value="C:efflux pump complex"/>
    <property type="evidence" value="ECO:0007669"/>
    <property type="project" value="TreeGrafter"/>
</dbReference>
<comment type="subcellular location">
    <subcellularLocation>
        <location evidence="1">Cell envelope</location>
    </subcellularLocation>
</comment>
<evidence type="ECO:0000313" key="7">
    <source>
        <dbReference type="EMBL" id="WDE02632.1"/>
    </source>
</evidence>
<gene>
    <name evidence="7" type="ORF">SG35_029960</name>
</gene>
<evidence type="ECO:0000259" key="4">
    <source>
        <dbReference type="Pfam" id="PF25917"/>
    </source>
</evidence>
<dbReference type="InterPro" id="IPR058627">
    <property type="entry name" value="MdtA-like_C"/>
</dbReference>
<feature type="domain" description="CusB-like beta-barrel" evidence="5">
    <location>
        <begin position="200"/>
        <end position="272"/>
    </location>
</feature>